<evidence type="ECO:0000313" key="2">
    <source>
        <dbReference type="EMBL" id="WRT70554.1"/>
    </source>
</evidence>
<feature type="region of interest" description="Disordered" evidence="1">
    <location>
        <begin position="173"/>
        <end position="197"/>
    </location>
</feature>
<dbReference type="GeneID" id="87959682"/>
<name>A0ABZ1D8Z4_9TREE</name>
<keyword evidence="3" id="KW-1185">Reference proteome</keyword>
<feature type="compositionally biased region" description="Basic and acidic residues" evidence="1">
    <location>
        <begin position="187"/>
        <end position="197"/>
    </location>
</feature>
<reference evidence="2 3" key="1">
    <citation type="submission" date="2024-01" db="EMBL/GenBank/DDBJ databases">
        <title>Comparative genomics of Cryptococcus and Kwoniella reveals pathogenesis evolution and contrasting modes of karyotype evolution via chromosome fusion or intercentromeric recombination.</title>
        <authorList>
            <person name="Coelho M.A."/>
            <person name="David-Palma M."/>
            <person name="Shea T."/>
            <person name="Bowers K."/>
            <person name="McGinley-Smith S."/>
            <person name="Mohammad A.W."/>
            <person name="Gnirke A."/>
            <person name="Yurkov A.M."/>
            <person name="Nowrousian M."/>
            <person name="Sun S."/>
            <person name="Cuomo C.A."/>
            <person name="Heitman J."/>
        </authorList>
    </citation>
    <scope>NUCLEOTIDE SEQUENCE [LARGE SCALE GENOMIC DNA]</scope>
    <source>
        <strain evidence="2">CBS 11374</strain>
    </source>
</reference>
<proteinExistence type="predicted"/>
<gene>
    <name evidence="2" type="ORF">IL334_007552</name>
</gene>
<organism evidence="2 3">
    <name type="scientific">Kwoniella shivajii</name>
    <dbReference type="NCBI Taxonomy" id="564305"/>
    <lineage>
        <taxon>Eukaryota</taxon>
        <taxon>Fungi</taxon>
        <taxon>Dikarya</taxon>
        <taxon>Basidiomycota</taxon>
        <taxon>Agaricomycotina</taxon>
        <taxon>Tremellomycetes</taxon>
        <taxon>Tremellales</taxon>
        <taxon>Cryptococcaceae</taxon>
        <taxon>Kwoniella</taxon>
    </lineage>
</organism>
<dbReference type="RefSeq" id="XP_062795293.1">
    <property type="nucleotide sequence ID" value="XM_062939242.1"/>
</dbReference>
<accession>A0ABZ1D8Z4</accession>
<evidence type="ECO:0000256" key="1">
    <source>
        <dbReference type="SAM" id="MobiDB-lite"/>
    </source>
</evidence>
<evidence type="ECO:0000313" key="3">
    <source>
        <dbReference type="Proteomes" id="UP001329825"/>
    </source>
</evidence>
<dbReference type="Proteomes" id="UP001329825">
    <property type="component" value="Chromosome 11"/>
</dbReference>
<sequence>MSYQTPRSTVTVPAIRDNSLYEADTAHQQGSIGHGLNATSWPNILDCGLLHQSQAAGGYTAPQWYQTNPADGQSAMPFTAAESNFTDSQSPFWWTDLRGEPLTQSPTGASMMTEGGERENAWSDNGDFPADPQGQLAQANVNATPNALFDPNYGTSDYGGDTEVLETLFATPKRKTSSAESQVYQISEREPLSSRCH</sequence>
<dbReference type="EMBL" id="CP141891">
    <property type="protein sequence ID" value="WRT70554.1"/>
    <property type="molecule type" value="Genomic_DNA"/>
</dbReference>
<protein>
    <submittedName>
        <fullName evidence="2">Uncharacterized protein</fullName>
    </submittedName>
</protein>